<dbReference type="RefSeq" id="WP_094570681.1">
    <property type="nucleotide sequence ID" value="NZ_CP022743.1"/>
</dbReference>
<evidence type="ECO:0000256" key="2">
    <source>
        <dbReference type="SAM" id="SignalP"/>
    </source>
</evidence>
<dbReference type="Gene3D" id="2.60.40.10">
    <property type="entry name" value="Immunoglobulins"/>
    <property type="match status" value="4"/>
</dbReference>
<comment type="similarity">
    <text evidence="1">Belongs to the 5'-AMP-activated protein kinase beta subunit family.</text>
</comment>
<reference evidence="4 5" key="1">
    <citation type="submission" date="2017-08" db="EMBL/GenBank/DDBJ databases">
        <title>Complete genome sequence of Mucilaginibacter sp. strain BJC16-A31.</title>
        <authorList>
            <consortium name="Henan University of Science and Technology"/>
            <person name="You X."/>
        </authorList>
    </citation>
    <scope>NUCLEOTIDE SEQUENCE [LARGE SCALE GENOMIC DNA]</scope>
    <source>
        <strain evidence="4 5">BJC16-A31</strain>
    </source>
</reference>
<evidence type="ECO:0000313" key="5">
    <source>
        <dbReference type="Proteomes" id="UP000215002"/>
    </source>
</evidence>
<evidence type="ECO:0000256" key="1">
    <source>
        <dbReference type="ARBA" id="ARBA00010926"/>
    </source>
</evidence>
<dbReference type="EMBL" id="CP022743">
    <property type="protein sequence ID" value="ASU34315.1"/>
    <property type="molecule type" value="Genomic_DNA"/>
</dbReference>
<accession>A0A223NWS9</accession>
<name>A0A223NWS9_9SPHI</name>
<dbReference type="SMART" id="SM01065">
    <property type="entry name" value="CBM_2"/>
    <property type="match status" value="2"/>
</dbReference>
<gene>
    <name evidence="4" type="ORF">MuYL_2428</name>
</gene>
<dbReference type="PANTHER" id="PTHR10343:SF84">
    <property type="entry name" value="5'-AMP-ACTIVATED PROTEIN KINASE SUBUNIT BETA-1"/>
    <property type="match status" value="1"/>
</dbReference>
<feature type="domain" description="CBM20" evidence="3">
    <location>
        <begin position="143"/>
        <end position="223"/>
    </location>
</feature>
<dbReference type="AlphaFoldDB" id="A0A223NWS9"/>
<dbReference type="Proteomes" id="UP000215002">
    <property type="component" value="Chromosome"/>
</dbReference>
<dbReference type="PANTHER" id="PTHR10343">
    <property type="entry name" value="5'-AMP-ACTIVATED PROTEIN KINASE , BETA SUBUNIT"/>
    <property type="match status" value="1"/>
</dbReference>
<dbReference type="SUPFAM" id="SSF81296">
    <property type="entry name" value="E set domains"/>
    <property type="match status" value="4"/>
</dbReference>
<feature type="domain" description="CBM20" evidence="3">
    <location>
        <begin position="310"/>
        <end position="387"/>
    </location>
</feature>
<dbReference type="CDD" id="cd07184">
    <property type="entry name" value="E_set_Isoamylase_like_N"/>
    <property type="match status" value="1"/>
</dbReference>
<sequence>MRNSRSVLVAFVLLLSSMKLAVAQNQNILFVDRDHLILQLDLKSPGKQLDSILKIAGLSNSSTGKVLKGDFTEISKDGWNMTERKGNVIRFDRSLTDLNYNPQSTPYEVTTRLPNFEGRSGYPAPVEYGVNRYAKMTVFGLSSGLTRFILPGYTRARRVFLSGSFNNWSTLRGAMRKVGGGWIIDVKLEAGVYEYKYIVDGRWTTDPNNLLRVDDGAGNTNSVFFKYNYTLKLPGYSSARKVVVAGDFNKWNEDELVLEKRGSAWEKQLYLSDGRHVYHFLVDGRWIADPANPNKLKDEGGNASSVLNLGEKIVFKLNGYKNARKLFLAGDFNDWKPDEISLNKTIDGWMVKLTLPAGDYQYKFIVDGNWITDPANPHYAFENGERNSFVAAKPNYTFKLKGYPGEKNITLNGNFNNWDENGYTMAHQGDEWVINFYLKPGKYLYKFKVGDKLILDPGNKLWERNEYNTGNSVLWIE</sequence>
<dbReference type="KEGG" id="muc:MuYL_2428"/>
<dbReference type="CDD" id="cd02859">
    <property type="entry name" value="E_set_AMPKbeta_like_N"/>
    <property type="match status" value="3"/>
</dbReference>
<dbReference type="InterPro" id="IPR032640">
    <property type="entry name" value="AMPK1_CBM"/>
</dbReference>
<dbReference type="InterPro" id="IPR050827">
    <property type="entry name" value="CRP1_MDG1_kinase"/>
</dbReference>
<dbReference type="Pfam" id="PF16561">
    <property type="entry name" value="AMPK1_CBM"/>
    <property type="match status" value="4"/>
</dbReference>
<dbReference type="GO" id="GO:2001070">
    <property type="term" value="F:starch binding"/>
    <property type="evidence" value="ECO:0007669"/>
    <property type="project" value="InterPro"/>
</dbReference>
<dbReference type="InterPro" id="IPR013783">
    <property type="entry name" value="Ig-like_fold"/>
</dbReference>
<dbReference type="InterPro" id="IPR014756">
    <property type="entry name" value="Ig_E-set"/>
</dbReference>
<evidence type="ECO:0000313" key="4">
    <source>
        <dbReference type="EMBL" id="ASU34315.1"/>
    </source>
</evidence>
<evidence type="ECO:0000259" key="3">
    <source>
        <dbReference type="SMART" id="SM01065"/>
    </source>
</evidence>
<feature type="chain" id="PRO_5012239999" description="CBM20 domain-containing protein" evidence="2">
    <location>
        <begin position="22"/>
        <end position="477"/>
    </location>
</feature>
<organism evidence="4 5">
    <name type="scientific">Mucilaginibacter xinganensis</name>
    <dbReference type="NCBI Taxonomy" id="1234841"/>
    <lineage>
        <taxon>Bacteria</taxon>
        <taxon>Pseudomonadati</taxon>
        <taxon>Bacteroidota</taxon>
        <taxon>Sphingobacteriia</taxon>
        <taxon>Sphingobacteriales</taxon>
        <taxon>Sphingobacteriaceae</taxon>
        <taxon>Mucilaginibacter</taxon>
    </lineage>
</organism>
<keyword evidence="5" id="KW-1185">Reference proteome</keyword>
<keyword evidence="2" id="KW-0732">Signal</keyword>
<feature type="signal peptide" evidence="2">
    <location>
        <begin position="1"/>
        <end position="21"/>
    </location>
</feature>
<dbReference type="OrthoDB" id="5451596at2"/>
<protein>
    <recommendedName>
        <fullName evidence="3">CBM20 domain-containing protein</fullName>
    </recommendedName>
</protein>
<dbReference type="InterPro" id="IPR002044">
    <property type="entry name" value="CBM20"/>
</dbReference>
<proteinExistence type="inferred from homology"/>